<protein>
    <recommendedName>
        <fullName evidence="2">non-specific serine/threonine protein kinase</fullName>
        <ecNumber evidence="2">2.7.11.1</ecNumber>
    </recommendedName>
</protein>
<dbReference type="InterPro" id="IPR017441">
    <property type="entry name" value="Protein_kinase_ATP_BS"/>
</dbReference>
<dbReference type="AlphaFoldDB" id="A0A336LPE7"/>
<dbReference type="Pfam" id="PF00786">
    <property type="entry name" value="PBD"/>
    <property type="match status" value="1"/>
</dbReference>
<dbReference type="PROSITE" id="PS00107">
    <property type="entry name" value="PROTEIN_KINASE_ATP"/>
    <property type="match status" value="1"/>
</dbReference>
<proteinExistence type="predicted"/>
<dbReference type="VEuPathDB" id="VectorBase:CSON009716"/>
<sequence>MSFLKSLFGTKESNISEIGMPTNVVHGIHVERNKLTGDLEGLPTQWKKFLDTTFTQDEQSKNPDAVYQAMKLFQYSIKPKKENETYIKPIITEAVISEESKEIDDYIKINLANNTTTTSSSNASSNKSSYSEDSNSNTTSSGIVYDQPKYNTIIEPPPIPAKNAQVKPAIKPKPKVISHKKTVYVKKDGVPKVAHTDSNKTHHEPTSEESFLRQKETKDRSVKTDEEIYSEFRKICNLDDPNLRYEKKKEVGKGASGVVFIAYDQETCQEVAIKVIDLNHQSSKELILNEIRVLNDFNHKNLVNFLQAYLIEEKNHLWVVLEYMDGGPLTDVVTETIMKERQIAYVCREVLNVISFLHAKGIIHRDIKSDNVLLGMDGSVKVTDFGFCANITGDEKRQTMVGTPYWMAPEVVTRKQYGKKVDIWSLGIMAIEMIEGQPPYLNQTPLRALYLIAANGRPDISNEKLSEKLRDFLDRCLEVEVDKRATAEELLRHEFLQDCAEKRTLIPLIKAARQILKRDS</sequence>
<dbReference type="InterPro" id="IPR000095">
    <property type="entry name" value="CRIB_dom"/>
</dbReference>
<evidence type="ECO:0000256" key="6">
    <source>
        <dbReference type="ARBA" id="ARBA00022741"/>
    </source>
</evidence>
<dbReference type="PANTHER" id="PTHR45832:SF21">
    <property type="entry name" value="NON-SPECIFIC SERINE_THREONINE PROTEIN KINASE"/>
    <property type="match status" value="1"/>
</dbReference>
<feature type="region of interest" description="Disordered" evidence="10">
    <location>
        <begin position="115"/>
        <end position="144"/>
    </location>
</feature>
<keyword evidence="5" id="KW-0808">Transferase</keyword>
<evidence type="ECO:0000256" key="1">
    <source>
        <dbReference type="ARBA" id="ARBA00004496"/>
    </source>
</evidence>
<dbReference type="Gene3D" id="1.10.510.10">
    <property type="entry name" value="Transferase(Phosphotransferase) domain 1"/>
    <property type="match status" value="1"/>
</dbReference>
<dbReference type="InterPro" id="IPR011009">
    <property type="entry name" value="Kinase-like_dom_sf"/>
</dbReference>
<evidence type="ECO:0000256" key="8">
    <source>
        <dbReference type="ARBA" id="ARBA00022840"/>
    </source>
</evidence>
<keyword evidence="8 9" id="KW-0067">ATP-binding</keyword>
<evidence type="ECO:0000259" key="11">
    <source>
        <dbReference type="PROSITE" id="PS50011"/>
    </source>
</evidence>
<gene>
    <name evidence="13" type="primary">CSON009716</name>
</gene>
<evidence type="ECO:0000256" key="2">
    <source>
        <dbReference type="ARBA" id="ARBA00012513"/>
    </source>
</evidence>
<dbReference type="EC" id="2.7.11.1" evidence="2"/>
<keyword evidence="7" id="KW-0418">Kinase</keyword>
<dbReference type="InterPro" id="IPR008271">
    <property type="entry name" value="Ser/Thr_kinase_AS"/>
</dbReference>
<reference evidence="13" key="2">
    <citation type="submission" date="2018-07" db="EMBL/GenBank/DDBJ databases">
        <authorList>
            <person name="Quirk P.G."/>
            <person name="Krulwich T.A."/>
        </authorList>
    </citation>
    <scope>NUCLEOTIDE SEQUENCE</scope>
</reference>
<evidence type="ECO:0000256" key="9">
    <source>
        <dbReference type="PROSITE-ProRule" id="PRU10141"/>
    </source>
</evidence>
<feature type="region of interest" description="Disordered" evidence="10">
    <location>
        <begin position="188"/>
        <end position="219"/>
    </location>
</feature>
<keyword evidence="4" id="KW-0723">Serine/threonine-protein kinase</keyword>
<dbReference type="InterPro" id="IPR051931">
    <property type="entry name" value="PAK3-like"/>
</dbReference>
<dbReference type="Gene3D" id="3.90.810.10">
    <property type="entry name" value="CRIB domain"/>
    <property type="match status" value="1"/>
</dbReference>
<dbReference type="PROSITE" id="PS50011">
    <property type="entry name" value="PROTEIN_KINASE_DOM"/>
    <property type="match status" value="1"/>
</dbReference>
<dbReference type="GO" id="GO:0004674">
    <property type="term" value="F:protein serine/threonine kinase activity"/>
    <property type="evidence" value="ECO:0007669"/>
    <property type="project" value="UniProtKB-KW"/>
</dbReference>
<dbReference type="GO" id="GO:0005524">
    <property type="term" value="F:ATP binding"/>
    <property type="evidence" value="ECO:0007669"/>
    <property type="project" value="UniProtKB-UniRule"/>
</dbReference>
<accession>A0A336LPE7</accession>
<dbReference type="Pfam" id="PF00069">
    <property type="entry name" value="Pkinase"/>
    <property type="match status" value="1"/>
</dbReference>
<evidence type="ECO:0000256" key="4">
    <source>
        <dbReference type="ARBA" id="ARBA00022527"/>
    </source>
</evidence>
<dbReference type="FunFam" id="1.10.510.10:FF:000011">
    <property type="entry name" value="Non-specific serine/threonine protein kinase"/>
    <property type="match status" value="1"/>
</dbReference>
<dbReference type="PANTHER" id="PTHR45832">
    <property type="entry name" value="SERINE/THREONINE-PROTEIN KINASE SAMKA-RELATED-RELATED"/>
    <property type="match status" value="1"/>
</dbReference>
<evidence type="ECO:0000256" key="3">
    <source>
        <dbReference type="ARBA" id="ARBA00022490"/>
    </source>
</evidence>
<keyword evidence="3" id="KW-0963">Cytoplasm</keyword>
<keyword evidence="6 9" id="KW-0547">Nucleotide-binding</keyword>
<evidence type="ECO:0000313" key="13">
    <source>
        <dbReference type="EMBL" id="SSX18439.1"/>
    </source>
</evidence>
<evidence type="ECO:0000256" key="7">
    <source>
        <dbReference type="ARBA" id="ARBA00022777"/>
    </source>
</evidence>
<feature type="binding site" evidence="9">
    <location>
        <position position="274"/>
    </location>
    <ligand>
        <name>ATP</name>
        <dbReference type="ChEBI" id="CHEBI:30616"/>
    </ligand>
</feature>
<dbReference type="SMART" id="SM00220">
    <property type="entry name" value="S_TKc"/>
    <property type="match status" value="1"/>
</dbReference>
<dbReference type="EMBL" id="UFQS01000038">
    <property type="protein sequence ID" value="SSW98053.1"/>
    <property type="molecule type" value="Genomic_DNA"/>
</dbReference>
<evidence type="ECO:0000256" key="10">
    <source>
        <dbReference type="SAM" id="MobiDB-lite"/>
    </source>
</evidence>
<feature type="compositionally biased region" description="Low complexity" evidence="10">
    <location>
        <begin position="115"/>
        <end position="141"/>
    </location>
</feature>
<dbReference type="EMBL" id="UFQT01000038">
    <property type="protein sequence ID" value="SSX18439.1"/>
    <property type="molecule type" value="Genomic_DNA"/>
</dbReference>
<dbReference type="GO" id="GO:0005737">
    <property type="term" value="C:cytoplasm"/>
    <property type="evidence" value="ECO:0007669"/>
    <property type="project" value="UniProtKB-SubCell"/>
</dbReference>
<dbReference type="OMA" id="CANIDGD"/>
<dbReference type="InterPro" id="IPR036936">
    <property type="entry name" value="CRIB_dom_sf"/>
</dbReference>
<dbReference type="Gene3D" id="3.30.200.20">
    <property type="entry name" value="Phosphorylase Kinase, domain 1"/>
    <property type="match status" value="1"/>
</dbReference>
<reference evidence="12" key="1">
    <citation type="submission" date="2018-04" db="EMBL/GenBank/DDBJ databases">
        <authorList>
            <person name="Go L.Y."/>
            <person name="Mitchell J.A."/>
        </authorList>
    </citation>
    <scope>NUCLEOTIDE SEQUENCE</scope>
    <source>
        <tissue evidence="12">Whole organism</tissue>
    </source>
</reference>
<name>A0A336LPE7_CULSO</name>
<organism evidence="13">
    <name type="scientific">Culicoides sonorensis</name>
    <name type="common">Biting midge</name>
    <dbReference type="NCBI Taxonomy" id="179676"/>
    <lineage>
        <taxon>Eukaryota</taxon>
        <taxon>Metazoa</taxon>
        <taxon>Ecdysozoa</taxon>
        <taxon>Arthropoda</taxon>
        <taxon>Hexapoda</taxon>
        <taxon>Insecta</taxon>
        <taxon>Pterygota</taxon>
        <taxon>Neoptera</taxon>
        <taxon>Endopterygota</taxon>
        <taxon>Diptera</taxon>
        <taxon>Nematocera</taxon>
        <taxon>Chironomoidea</taxon>
        <taxon>Ceratopogonidae</taxon>
        <taxon>Ceratopogoninae</taxon>
        <taxon>Culicoides</taxon>
        <taxon>Monoculicoides</taxon>
    </lineage>
</organism>
<dbReference type="SMART" id="SM00285">
    <property type="entry name" value="PBD"/>
    <property type="match status" value="1"/>
</dbReference>
<evidence type="ECO:0000313" key="12">
    <source>
        <dbReference type="EMBL" id="SSW98053.1"/>
    </source>
</evidence>
<evidence type="ECO:0000256" key="5">
    <source>
        <dbReference type="ARBA" id="ARBA00022679"/>
    </source>
</evidence>
<dbReference type="SUPFAM" id="SSF56112">
    <property type="entry name" value="Protein kinase-like (PK-like)"/>
    <property type="match status" value="1"/>
</dbReference>
<dbReference type="PROSITE" id="PS00108">
    <property type="entry name" value="PROTEIN_KINASE_ST"/>
    <property type="match status" value="1"/>
</dbReference>
<feature type="domain" description="Protein kinase" evidence="11">
    <location>
        <begin position="245"/>
        <end position="496"/>
    </location>
</feature>
<comment type="subcellular location">
    <subcellularLocation>
        <location evidence="1">Cytoplasm</location>
    </subcellularLocation>
</comment>
<dbReference type="InterPro" id="IPR000719">
    <property type="entry name" value="Prot_kinase_dom"/>
</dbReference>